<accession>A0A240TNL3</accession>
<dbReference type="InterPro" id="IPR021139">
    <property type="entry name" value="NYN"/>
</dbReference>
<dbReference type="InterPro" id="IPR041966">
    <property type="entry name" value="LOTUS-like"/>
</dbReference>
<dbReference type="KEGG" id="acip:CBP36_03275"/>
<dbReference type="Pfam" id="PF12872">
    <property type="entry name" value="OST-HTH"/>
    <property type="match status" value="1"/>
</dbReference>
<dbReference type="PROSITE" id="PS51644">
    <property type="entry name" value="HTH_OST"/>
    <property type="match status" value="1"/>
</dbReference>
<dbReference type="GO" id="GO:0004540">
    <property type="term" value="F:RNA nuclease activity"/>
    <property type="evidence" value="ECO:0007669"/>
    <property type="project" value="InterPro"/>
</dbReference>
<dbReference type="OrthoDB" id="9783963at2"/>
<dbReference type="RefSeq" id="WP_086911299.1">
    <property type="nucleotide sequence ID" value="NZ_CP021359.1"/>
</dbReference>
<dbReference type="KEGG" id="acis:CBP35_15665"/>
<dbReference type="AlphaFoldDB" id="A0A240TNL3"/>
<evidence type="ECO:0000313" key="2">
    <source>
        <dbReference type="Proteomes" id="UP000194440"/>
    </source>
</evidence>
<sequence length="275" mass="30225">MSGGPSVDFRIALLIDADNAPAIKIQAILDELSKHGVINVRRAYGNWKKPELKAWEERLHEFAIRPMQQFDYSKGKNASDMAMVIDAMELLYTDKPHAFGLVSSDADFTPLVMHLKSKGAVVIGFGQKKAPEPFQRACSTFLFVENIGTDSSAPLDVIGSQVSAVMADIVAGDSNVLQPMPTPKLKMDTRLVSLLRGAVQAVAEEDGWALLGRVGNHIANQASFDPRNYGYEKLGTLFEATQLFEIKRVTTRMFVRDIRQAKGKNLQKSANVSTA</sequence>
<dbReference type="Proteomes" id="UP000194440">
    <property type="component" value="Chromosome"/>
</dbReference>
<dbReference type="PANTHER" id="PTHR35811">
    <property type="entry name" value="SLR1870 PROTEIN"/>
    <property type="match status" value="1"/>
</dbReference>
<organism evidence="1 2">
    <name type="scientific">Acidovorax carolinensis</name>
    <dbReference type="NCBI Taxonomy" id="553814"/>
    <lineage>
        <taxon>Bacteria</taxon>
        <taxon>Pseudomonadati</taxon>
        <taxon>Pseudomonadota</taxon>
        <taxon>Betaproteobacteria</taxon>
        <taxon>Burkholderiales</taxon>
        <taxon>Comamonadaceae</taxon>
        <taxon>Acidovorax</taxon>
    </lineage>
</organism>
<evidence type="ECO:0000313" key="1">
    <source>
        <dbReference type="EMBL" id="ART58012.1"/>
    </source>
</evidence>
<protein>
    <submittedName>
        <fullName evidence="1">Uncharacterized protein</fullName>
    </submittedName>
</protein>
<dbReference type="EMBL" id="CP021366">
    <property type="protein sequence ID" value="ART58012.1"/>
    <property type="molecule type" value="Genomic_DNA"/>
</dbReference>
<dbReference type="Gene3D" id="3.30.420.610">
    <property type="entry name" value="LOTUS domain-like"/>
    <property type="match status" value="1"/>
</dbReference>
<dbReference type="CDD" id="cd10146">
    <property type="entry name" value="LabA_like_C"/>
    <property type="match status" value="1"/>
</dbReference>
<dbReference type="PANTHER" id="PTHR35811:SF1">
    <property type="entry name" value="HTH OST-TYPE DOMAIN-CONTAINING PROTEIN"/>
    <property type="match status" value="1"/>
</dbReference>
<dbReference type="InterPro" id="IPR025605">
    <property type="entry name" value="OST-HTH/LOTUS_dom"/>
</dbReference>
<gene>
    <name evidence="1" type="ORF">CBP36_03275</name>
</gene>
<dbReference type="CDD" id="cd11297">
    <property type="entry name" value="PIN_LabA-like_N_1"/>
    <property type="match status" value="1"/>
</dbReference>
<name>A0A240TNL3_9BURK</name>
<keyword evidence="2" id="KW-1185">Reference proteome</keyword>
<proteinExistence type="predicted"/>
<accession>A0A240UAD4</accession>
<dbReference type="KEGG" id="acid:CBP33_02855"/>
<dbReference type="Pfam" id="PF01936">
    <property type="entry name" value="NYN"/>
    <property type="match status" value="1"/>
</dbReference>
<reference evidence="1" key="1">
    <citation type="submission" date="2017-05" db="EMBL/GenBank/DDBJ databases">
        <title>Polyphasic characterization of four soil-derived phenanthrene-degrading Acidovorax strains and proposal of Acidovorax phenanthrenivorans sp. nov.</title>
        <authorList>
            <person name="Singleton D."/>
            <person name="Lee J."/>
            <person name="Dickey A.N."/>
            <person name="Stroud A."/>
            <person name="Scholl E.H."/>
            <person name="Wright F.A."/>
            <person name="Aitken M.D."/>
        </authorList>
    </citation>
    <scope>NUCLEOTIDE SEQUENCE</scope>
    <source>
        <strain evidence="1">P4</strain>
    </source>
</reference>
<dbReference type="Gene3D" id="3.40.50.1010">
    <property type="entry name" value="5'-nuclease"/>
    <property type="match status" value="1"/>
</dbReference>